<dbReference type="Pfam" id="PF04453">
    <property type="entry name" value="LptD"/>
    <property type="match status" value="1"/>
</dbReference>
<name>A0A3A3G120_9BURK</name>
<keyword evidence="4" id="KW-1185">Reference proteome</keyword>
<dbReference type="InterPro" id="IPR020889">
    <property type="entry name" value="LipoPS_assembly_LptD"/>
</dbReference>
<dbReference type="Gene3D" id="2.60.450.10">
    <property type="entry name" value="Lipopolysaccharide (LPS) transport protein A like domain"/>
    <property type="match status" value="1"/>
</dbReference>
<keyword evidence="1" id="KW-0998">Cell outer membrane</keyword>
<comment type="subunit">
    <text evidence="1">Component of the lipopolysaccharide transport and assembly complex. Interacts with LptE and LptA.</text>
</comment>
<feature type="signal peptide" evidence="1">
    <location>
        <begin position="1"/>
        <end position="24"/>
    </location>
</feature>
<dbReference type="AlphaFoldDB" id="A0A3A3G120"/>
<dbReference type="InterPro" id="IPR050218">
    <property type="entry name" value="LptD"/>
</dbReference>
<keyword evidence="1" id="KW-0732">Signal</keyword>
<feature type="chain" id="PRO_5017489618" description="LPS-assembly protein LptD" evidence="1">
    <location>
        <begin position="25"/>
        <end position="745"/>
    </location>
</feature>
<comment type="caution">
    <text evidence="3">The sequence shown here is derived from an EMBL/GenBank/DDBJ whole genome shotgun (WGS) entry which is preliminary data.</text>
</comment>
<comment type="similarity">
    <text evidence="1">Belongs to the LptD family.</text>
</comment>
<dbReference type="OrthoDB" id="9760225at2"/>
<keyword evidence="1" id="KW-0472">Membrane</keyword>
<proteinExistence type="inferred from homology"/>
<feature type="domain" description="LptD C-terminal" evidence="2">
    <location>
        <begin position="280"/>
        <end position="658"/>
    </location>
</feature>
<comment type="caution">
    <text evidence="1">Lacks conserved residue(s) required for the propagation of feature annotation.</text>
</comment>
<dbReference type="PANTHER" id="PTHR30189:SF1">
    <property type="entry name" value="LPS-ASSEMBLY PROTEIN LPTD"/>
    <property type="match status" value="1"/>
</dbReference>
<sequence precursor="true">MIRFPAFSNSPVLLCMVTTTVAAAALPGVAAAQATDKDEPVSISAERMTGRPDREINFDTNVEIIQGTTVIEGDRATYNILKDEVDASGHIRMRRMGDNYTGESVRLRIDSGEGFITQPTYHLQRNNAQGSAERIDFQSEDEALVSEGTYSTCESPDPDWYLKSSRLRLDKTRDTGFATNTLVYFKGVPILAAPAMSFPLSDARKSGVLPPTIGSTNKGGLEVTVPYYFNIAPNRDLTLYPKLISRRGVQLGAEGRYLGETYTGETRVEYLPGDREMKSDRYALSSIHTQSFAPAWTFNWNLNTASDDKYPDDFASTITTSKQRLLLRDMNLTYGGTFWYATLRASNYQVLQDLAAPIARPYDRLPQFTLRAEKQDVNGWDWSADVEATRFWHPDNLAGDPVFAQPNILYPQAGNRVVFNPKLSYPILRPGFFLTPKLSLHATSYSLDNRAIGAPTSLNRTLPTASIDSGLVFERDANFFGNAVSQTLEPRLFYVYTPYRDQSQFPLFDSGLADFNYAQLFSESRFVGHDRVSDANQLTAALVSRFIEPSGAERARVAVGQRYYFADQSVTLPGILNSQTRSDLLLAAAGKISQAVSVEANMQYSQSLRTMVRDNYGVRWQPGPMRVLNLQYRRDVANLLSPLEQIDMSAQWPMSQRWYGVGRVNYSLNDKKTAEALLGLEYKADCWIFRVVAQRTPTAANTATTGFFVQLELNGLSRIGSNPLEALRQNIPGYQLINQPGGNSR</sequence>
<dbReference type="GO" id="GO:0043165">
    <property type="term" value="P:Gram-negative-bacterium-type cell outer membrane assembly"/>
    <property type="evidence" value="ECO:0007669"/>
    <property type="project" value="UniProtKB-UniRule"/>
</dbReference>
<organism evidence="3 4">
    <name type="scientific">Noviherbaspirillum sedimenti</name>
    <dbReference type="NCBI Taxonomy" id="2320865"/>
    <lineage>
        <taxon>Bacteria</taxon>
        <taxon>Pseudomonadati</taxon>
        <taxon>Pseudomonadota</taxon>
        <taxon>Betaproteobacteria</taxon>
        <taxon>Burkholderiales</taxon>
        <taxon>Oxalobacteraceae</taxon>
        <taxon>Noviherbaspirillum</taxon>
    </lineage>
</organism>
<comment type="subcellular location">
    <subcellularLocation>
        <location evidence="1">Cell outer membrane</location>
    </subcellularLocation>
</comment>
<dbReference type="GO" id="GO:0009279">
    <property type="term" value="C:cell outer membrane"/>
    <property type="evidence" value="ECO:0007669"/>
    <property type="project" value="UniProtKB-SubCell"/>
</dbReference>
<reference evidence="4" key="1">
    <citation type="submission" date="2018-09" db="EMBL/GenBank/DDBJ databases">
        <authorList>
            <person name="Zhu H."/>
        </authorList>
    </citation>
    <scope>NUCLEOTIDE SEQUENCE [LARGE SCALE GENOMIC DNA]</scope>
    <source>
        <strain evidence="4">K1S02-23</strain>
    </source>
</reference>
<gene>
    <name evidence="1" type="primary">lptD</name>
    <name evidence="3" type="ORF">D3878_11630</name>
</gene>
<evidence type="ECO:0000313" key="3">
    <source>
        <dbReference type="EMBL" id="RJG02147.1"/>
    </source>
</evidence>
<dbReference type="GO" id="GO:0015920">
    <property type="term" value="P:lipopolysaccharide transport"/>
    <property type="evidence" value="ECO:0007669"/>
    <property type="project" value="InterPro"/>
</dbReference>
<evidence type="ECO:0000313" key="4">
    <source>
        <dbReference type="Proteomes" id="UP000266327"/>
    </source>
</evidence>
<dbReference type="EMBL" id="QYUQ01000002">
    <property type="protein sequence ID" value="RJG02147.1"/>
    <property type="molecule type" value="Genomic_DNA"/>
</dbReference>
<accession>A0A3A3G120</accession>
<dbReference type="Proteomes" id="UP000266327">
    <property type="component" value="Unassembled WGS sequence"/>
</dbReference>
<dbReference type="HAMAP" id="MF_01411">
    <property type="entry name" value="LPS_assembly_LptD"/>
    <property type="match status" value="1"/>
</dbReference>
<comment type="function">
    <text evidence="1">Together with LptE, is involved in the assembly of lipopolysaccharide (LPS) at the surface of the outer membrane.</text>
</comment>
<dbReference type="GO" id="GO:1990351">
    <property type="term" value="C:transporter complex"/>
    <property type="evidence" value="ECO:0007669"/>
    <property type="project" value="TreeGrafter"/>
</dbReference>
<dbReference type="InterPro" id="IPR007543">
    <property type="entry name" value="LptD_C"/>
</dbReference>
<dbReference type="PANTHER" id="PTHR30189">
    <property type="entry name" value="LPS-ASSEMBLY PROTEIN"/>
    <property type="match status" value="1"/>
</dbReference>
<evidence type="ECO:0000256" key="1">
    <source>
        <dbReference type="HAMAP-Rule" id="MF_01411"/>
    </source>
</evidence>
<protein>
    <recommendedName>
        <fullName evidence="1">LPS-assembly protein LptD</fullName>
    </recommendedName>
</protein>
<evidence type="ECO:0000259" key="2">
    <source>
        <dbReference type="Pfam" id="PF04453"/>
    </source>
</evidence>